<dbReference type="SUPFAM" id="SSF47413">
    <property type="entry name" value="lambda repressor-like DNA-binding domains"/>
    <property type="match status" value="1"/>
</dbReference>
<feature type="domain" description="HTH cro/C1-type" evidence="1">
    <location>
        <begin position="36"/>
        <end position="91"/>
    </location>
</feature>
<evidence type="ECO:0000259" key="1">
    <source>
        <dbReference type="PROSITE" id="PS50943"/>
    </source>
</evidence>
<dbReference type="CDD" id="cd00093">
    <property type="entry name" value="HTH_XRE"/>
    <property type="match status" value="1"/>
</dbReference>
<dbReference type="SMART" id="SM00530">
    <property type="entry name" value="HTH_XRE"/>
    <property type="match status" value="1"/>
</dbReference>
<dbReference type="Gene3D" id="1.10.260.40">
    <property type="entry name" value="lambda repressor-like DNA-binding domains"/>
    <property type="match status" value="1"/>
</dbReference>
<dbReference type="InterPro" id="IPR001387">
    <property type="entry name" value="Cro/C1-type_HTH"/>
</dbReference>
<dbReference type="EMBL" id="JAAXPI010000001">
    <property type="protein sequence ID" value="NKZ02169.1"/>
    <property type="molecule type" value="Genomic_DNA"/>
</dbReference>
<dbReference type="PROSITE" id="PS50943">
    <property type="entry name" value="HTH_CROC1"/>
    <property type="match status" value="1"/>
</dbReference>
<sequence length="304" mass="34223">MRPSEGCRGVREPGDLVLDNRQAGPTALRMQIGARLRRMREGKGIGRAEAGDAIRSSASKMSRLELGRHGFKVRDVLDLLDLYGVHDEDERASFLELVREAKKPGWWQGYGDVVPSWFEQYLGLEQSATTIRTYEVQYIPGLLQTRDYARAVIGLEHHDAPYEGLERRLTVRMTRQEILHRPVGATRLWAVIDEAALRRPFGGPDTMRAQIEHLITVSEDMPNVRLQVLPFSAGGHLALGGPITIVRFAEHDLDDVTYLEQLTGARYPEGDEGARYQKIMDLLAIRAARPARTTAFLKDLLTDL</sequence>
<proteinExistence type="predicted"/>
<dbReference type="InterPro" id="IPR010982">
    <property type="entry name" value="Lambda_DNA-bd_dom_sf"/>
</dbReference>
<dbReference type="InterPro" id="IPR043917">
    <property type="entry name" value="DUF5753"/>
</dbReference>
<dbReference type="Pfam" id="PF13560">
    <property type="entry name" value="HTH_31"/>
    <property type="match status" value="1"/>
</dbReference>
<dbReference type="GO" id="GO:0003677">
    <property type="term" value="F:DNA binding"/>
    <property type="evidence" value="ECO:0007669"/>
    <property type="project" value="InterPro"/>
</dbReference>
<reference evidence="2 3" key="1">
    <citation type="submission" date="2020-04" db="EMBL/GenBank/DDBJ databases">
        <title>MicrobeNet Type strains.</title>
        <authorList>
            <person name="Nicholson A.C."/>
        </authorList>
    </citation>
    <scope>NUCLEOTIDE SEQUENCE [LARGE SCALE GENOMIC DNA]</scope>
    <source>
        <strain evidence="2 3">ATCC BAA-277</strain>
    </source>
</reference>
<name>A0A846YPN4_9ACTN</name>
<evidence type="ECO:0000313" key="2">
    <source>
        <dbReference type="EMBL" id="NKZ02169.1"/>
    </source>
</evidence>
<gene>
    <name evidence="2" type="ORF">HGB48_00115</name>
</gene>
<accession>A0A846YPN4</accession>
<comment type="caution">
    <text evidence="2">The sequence shown here is derived from an EMBL/GenBank/DDBJ whole genome shotgun (WGS) entry which is preliminary data.</text>
</comment>
<organism evidence="2 3">
    <name type="scientific">Actinomadura latina</name>
    <dbReference type="NCBI Taxonomy" id="163603"/>
    <lineage>
        <taxon>Bacteria</taxon>
        <taxon>Bacillati</taxon>
        <taxon>Actinomycetota</taxon>
        <taxon>Actinomycetes</taxon>
        <taxon>Streptosporangiales</taxon>
        <taxon>Thermomonosporaceae</taxon>
        <taxon>Actinomadura</taxon>
    </lineage>
</organism>
<keyword evidence="3" id="KW-1185">Reference proteome</keyword>
<evidence type="ECO:0000313" key="3">
    <source>
        <dbReference type="Proteomes" id="UP000579250"/>
    </source>
</evidence>
<dbReference type="Pfam" id="PF19054">
    <property type="entry name" value="DUF5753"/>
    <property type="match status" value="1"/>
</dbReference>
<protein>
    <submittedName>
        <fullName evidence="2">Helix-turn-helix domain-containing protein</fullName>
    </submittedName>
</protein>
<dbReference type="Proteomes" id="UP000579250">
    <property type="component" value="Unassembled WGS sequence"/>
</dbReference>
<dbReference type="AlphaFoldDB" id="A0A846YPN4"/>